<proteinExistence type="predicted"/>
<accession>A0ABN2UTN2</accession>
<evidence type="ECO:0000256" key="4">
    <source>
        <dbReference type="PROSITE-ProRule" id="PRU00335"/>
    </source>
</evidence>
<name>A0ABN2UTN2_9MICC</name>
<dbReference type="PROSITE" id="PS50977">
    <property type="entry name" value="HTH_TETR_2"/>
    <property type="match status" value="1"/>
</dbReference>
<evidence type="ECO:0000256" key="1">
    <source>
        <dbReference type="ARBA" id="ARBA00023015"/>
    </source>
</evidence>
<keyword evidence="1" id="KW-0805">Transcription regulation</keyword>
<dbReference type="InterPro" id="IPR011075">
    <property type="entry name" value="TetR_C"/>
</dbReference>
<gene>
    <name evidence="7" type="ORF">GCM10009720_25310</name>
</gene>
<feature type="region of interest" description="Disordered" evidence="5">
    <location>
        <begin position="1"/>
        <end position="21"/>
    </location>
</feature>
<evidence type="ECO:0000256" key="3">
    <source>
        <dbReference type="ARBA" id="ARBA00023163"/>
    </source>
</evidence>
<keyword evidence="8" id="KW-1185">Reference proteome</keyword>
<dbReference type="PANTHER" id="PTHR30055:SF148">
    <property type="entry name" value="TETR-FAMILY TRANSCRIPTIONAL REGULATOR"/>
    <property type="match status" value="1"/>
</dbReference>
<dbReference type="InterPro" id="IPR050109">
    <property type="entry name" value="HTH-type_TetR-like_transc_reg"/>
</dbReference>
<dbReference type="InterPro" id="IPR036271">
    <property type="entry name" value="Tet_transcr_reg_TetR-rel_C_sf"/>
</dbReference>
<keyword evidence="2 4" id="KW-0238">DNA-binding</keyword>
<dbReference type="PANTHER" id="PTHR30055">
    <property type="entry name" value="HTH-TYPE TRANSCRIPTIONAL REGULATOR RUTR"/>
    <property type="match status" value="1"/>
</dbReference>
<feature type="DNA-binding region" description="H-T-H motif" evidence="4">
    <location>
        <begin position="44"/>
        <end position="63"/>
    </location>
</feature>
<protein>
    <submittedName>
        <fullName evidence="7">TetR/AcrR family transcriptional regulator</fullName>
    </submittedName>
</protein>
<dbReference type="Gene3D" id="1.10.357.10">
    <property type="entry name" value="Tetracycline Repressor, domain 2"/>
    <property type="match status" value="1"/>
</dbReference>
<dbReference type="EMBL" id="BAAAMN010000049">
    <property type="protein sequence ID" value="GAA2043396.1"/>
    <property type="molecule type" value="Genomic_DNA"/>
</dbReference>
<dbReference type="InterPro" id="IPR009057">
    <property type="entry name" value="Homeodomain-like_sf"/>
</dbReference>
<evidence type="ECO:0000259" key="6">
    <source>
        <dbReference type="PROSITE" id="PS50977"/>
    </source>
</evidence>
<dbReference type="Pfam" id="PF16859">
    <property type="entry name" value="TetR_C_11"/>
    <property type="match status" value="1"/>
</dbReference>
<dbReference type="Pfam" id="PF00440">
    <property type="entry name" value="TetR_N"/>
    <property type="match status" value="1"/>
</dbReference>
<evidence type="ECO:0000256" key="2">
    <source>
        <dbReference type="ARBA" id="ARBA00023125"/>
    </source>
</evidence>
<evidence type="ECO:0000256" key="5">
    <source>
        <dbReference type="SAM" id="MobiDB-lite"/>
    </source>
</evidence>
<feature type="domain" description="HTH tetR-type" evidence="6">
    <location>
        <begin position="19"/>
        <end position="81"/>
    </location>
</feature>
<dbReference type="Proteomes" id="UP001501461">
    <property type="component" value="Unassembled WGS sequence"/>
</dbReference>
<keyword evidence="3" id="KW-0804">Transcription</keyword>
<dbReference type="SUPFAM" id="SSF46689">
    <property type="entry name" value="Homeodomain-like"/>
    <property type="match status" value="1"/>
</dbReference>
<evidence type="ECO:0000313" key="8">
    <source>
        <dbReference type="Proteomes" id="UP001501461"/>
    </source>
</evidence>
<organism evidence="7 8">
    <name type="scientific">Yaniella flava</name>
    <dbReference type="NCBI Taxonomy" id="287930"/>
    <lineage>
        <taxon>Bacteria</taxon>
        <taxon>Bacillati</taxon>
        <taxon>Actinomycetota</taxon>
        <taxon>Actinomycetes</taxon>
        <taxon>Micrococcales</taxon>
        <taxon>Micrococcaceae</taxon>
        <taxon>Yaniella</taxon>
    </lineage>
</organism>
<dbReference type="SUPFAM" id="SSF48498">
    <property type="entry name" value="Tetracyclin repressor-like, C-terminal domain"/>
    <property type="match status" value="1"/>
</dbReference>
<sequence>MDAVTPAPEKSPRGRPRSTTSHQAVLNAVARLLEEQHQDYESLTIEGIAAEAGVGKQTIYRWWSTKASVLLEAILAGHVKMHIGEVQDTGHLGDDLRQWVQVLRDSVFNAQSVSLARSLISAAIVEEVNFEDYLTQNSLELTAVPYKRLAAEADRGGLRKDADLSAAFGALVYPIILRLISGVTPEPEWFDALVDVVVDGVGR</sequence>
<reference evidence="7 8" key="1">
    <citation type="journal article" date="2019" name="Int. J. Syst. Evol. Microbiol.">
        <title>The Global Catalogue of Microorganisms (GCM) 10K type strain sequencing project: providing services to taxonomists for standard genome sequencing and annotation.</title>
        <authorList>
            <consortium name="The Broad Institute Genomics Platform"/>
            <consortium name="The Broad Institute Genome Sequencing Center for Infectious Disease"/>
            <person name="Wu L."/>
            <person name="Ma J."/>
        </authorList>
    </citation>
    <scope>NUCLEOTIDE SEQUENCE [LARGE SCALE GENOMIC DNA]</scope>
    <source>
        <strain evidence="7 8">JCM 13595</strain>
    </source>
</reference>
<dbReference type="InterPro" id="IPR001647">
    <property type="entry name" value="HTH_TetR"/>
</dbReference>
<comment type="caution">
    <text evidence="7">The sequence shown here is derived from an EMBL/GenBank/DDBJ whole genome shotgun (WGS) entry which is preliminary data.</text>
</comment>
<evidence type="ECO:0000313" key="7">
    <source>
        <dbReference type="EMBL" id="GAA2043396.1"/>
    </source>
</evidence>
<dbReference type="Gene3D" id="1.10.10.60">
    <property type="entry name" value="Homeodomain-like"/>
    <property type="match status" value="1"/>
</dbReference>